<keyword evidence="4" id="KW-0862">Zinc</keyword>
<keyword evidence="3" id="KW-0378">Hydrolase</keyword>
<dbReference type="GO" id="GO:0046872">
    <property type="term" value="F:metal ion binding"/>
    <property type="evidence" value="ECO:0007669"/>
    <property type="project" value="UniProtKB-KW"/>
</dbReference>
<evidence type="ECO:0000256" key="2">
    <source>
        <dbReference type="ARBA" id="ARBA00022723"/>
    </source>
</evidence>
<evidence type="ECO:0000256" key="1">
    <source>
        <dbReference type="ARBA" id="ARBA00001947"/>
    </source>
</evidence>
<dbReference type="InterPro" id="IPR055438">
    <property type="entry name" value="AstE_AspA_cat"/>
</dbReference>
<dbReference type="PANTHER" id="PTHR37326">
    <property type="entry name" value="BLL3975 PROTEIN"/>
    <property type="match status" value="1"/>
</dbReference>
<feature type="domain" description="Succinylglutamate desuccinylase/Aspartoacylase catalytic" evidence="5">
    <location>
        <begin position="32"/>
        <end position="266"/>
    </location>
</feature>
<comment type="cofactor">
    <cofactor evidence="1">
        <name>Zn(2+)</name>
        <dbReference type="ChEBI" id="CHEBI:29105"/>
    </cofactor>
</comment>
<dbReference type="GO" id="GO:0016788">
    <property type="term" value="F:hydrolase activity, acting on ester bonds"/>
    <property type="evidence" value="ECO:0007669"/>
    <property type="project" value="InterPro"/>
</dbReference>
<dbReference type="EMBL" id="SADE01000001">
    <property type="protein sequence ID" value="RVU37834.1"/>
    <property type="molecule type" value="Genomic_DNA"/>
</dbReference>
<dbReference type="Gene3D" id="3.40.630.10">
    <property type="entry name" value="Zn peptidases"/>
    <property type="match status" value="1"/>
</dbReference>
<name>A0A3S3UQ04_9PROT</name>
<dbReference type="CDD" id="cd06250">
    <property type="entry name" value="M14_PaAOTO_like"/>
    <property type="match status" value="1"/>
</dbReference>
<evidence type="ECO:0000313" key="6">
    <source>
        <dbReference type="EMBL" id="RVU37834.1"/>
    </source>
</evidence>
<proteinExistence type="predicted"/>
<dbReference type="Proteomes" id="UP000287447">
    <property type="component" value="Unassembled WGS sequence"/>
</dbReference>
<dbReference type="AlphaFoldDB" id="A0A3S3UQ04"/>
<dbReference type="OrthoDB" id="9782876at2"/>
<sequence>MSRQTEEIPLMSPAPGTSRSLIVHRYGAPGTGPKAYIHAALHADEWPSVLTVQKLIPMLDEASERGEILGEIVVLPYANPTGLAQRMGGHVTGRYDYDGSGNFNRNWPDLSQAAAEKLGGSLPEDKTEAVRTVRAALREAAAELPRRTRNQEWRAILLGLSIDADFVLDLHCDSEATLHTYTNVRHKDMVEVLGAELGSPVNLLEVEAGGGAFDEANAKPWWTIGDYLEGGADLPAACFGVTVELRGQADVLEEYAAADAEALYRFLQRQKVIAGDPGPVPTLSNPVSMLDAVDLVRVPRSGIVGYHRDVGDRVAKGEIVATLYDPAAVDPVGARLDLFAGTDGIMFSRFSDKLVEPGDNIAKIAGTESLSYRQAGALLED</sequence>
<dbReference type="Pfam" id="PF24827">
    <property type="entry name" value="AstE_AspA_cat"/>
    <property type="match status" value="1"/>
</dbReference>
<reference evidence="7" key="1">
    <citation type="submission" date="2019-01" db="EMBL/GenBank/DDBJ databases">
        <title>Gri0909 isolated from a small marine red alga.</title>
        <authorList>
            <person name="Kim J."/>
            <person name="Jeong S.E."/>
            <person name="Jeon C.O."/>
        </authorList>
    </citation>
    <scope>NUCLEOTIDE SEQUENCE [LARGE SCALE GENOMIC DNA]</scope>
    <source>
        <strain evidence="7">Gri0909</strain>
    </source>
</reference>
<gene>
    <name evidence="6" type="ORF">EOI86_00580</name>
</gene>
<evidence type="ECO:0000259" key="5">
    <source>
        <dbReference type="Pfam" id="PF24827"/>
    </source>
</evidence>
<dbReference type="InterPro" id="IPR053138">
    <property type="entry name" value="N-alpha-Ac-DABA_deacetylase"/>
</dbReference>
<evidence type="ECO:0000256" key="4">
    <source>
        <dbReference type="ARBA" id="ARBA00022833"/>
    </source>
</evidence>
<comment type="caution">
    <text evidence="6">The sequence shown here is derived from an EMBL/GenBank/DDBJ whole genome shotgun (WGS) entry which is preliminary data.</text>
</comment>
<evidence type="ECO:0000256" key="3">
    <source>
        <dbReference type="ARBA" id="ARBA00022801"/>
    </source>
</evidence>
<dbReference type="PANTHER" id="PTHR37326:SF1">
    <property type="entry name" value="BLL3975 PROTEIN"/>
    <property type="match status" value="1"/>
</dbReference>
<accession>A0A3S3UQ04</accession>
<keyword evidence="2" id="KW-0479">Metal-binding</keyword>
<organism evidence="6 7">
    <name type="scientific">Hwanghaeella grinnelliae</name>
    <dbReference type="NCBI Taxonomy" id="2500179"/>
    <lineage>
        <taxon>Bacteria</taxon>
        <taxon>Pseudomonadati</taxon>
        <taxon>Pseudomonadota</taxon>
        <taxon>Alphaproteobacteria</taxon>
        <taxon>Rhodospirillales</taxon>
        <taxon>Rhodospirillaceae</taxon>
        <taxon>Hwanghaeella</taxon>
    </lineage>
</organism>
<evidence type="ECO:0000313" key="7">
    <source>
        <dbReference type="Proteomes" id="UP000287447"/>
    </source>
</evidence>
<keyword evidence="7" id="KW-1185">Reference proteome</keyword>
<protein>
    <recommendedName>
        <fullName evidence="5">Succinylglutamate desuccinylase/Aspartoacylase catalytic domain-containing protein</fullName>
    </recommendedName>
</protein>
<dbReference type="SUPFAM" id="SSF53187">
    <property type="entry name" value="Zn-dependent exopeptidases"/>
    <property type="match status" value="1"/>
</dbReference>
<dbReference type="RefSeq" id="WP_127763207.1">
    <property type="nucleotide sequence ID" value="NZ_SADE01000001.1"/>
</dbReference>